<comment type="caution">
    <text evidence="1">The sequence shown here is derived from an EMBL/GenBank/DDBJ whole genome shotgun (WGS) entry which is preliminary data.</text>
</comment>
<dbReference type="AlphaFoldDB" id="A0A814K1P9"/>
<protein>
    <submittedName>
        <fullName evidence="1">Uncharacterized protein</fullName>
    </submittedName>
</protein>
<name>A0A814K1P9_9BILA</name>
<sequence length="184" mass="22259">MHGVERLYLQEYLDEVMWRHNECRIEHKCPKKEMKLSRKNAFKKILNLLQASNMDKLDYKIRESEDMNKVIQQREKMAKHKAKFNTDDFIVSHNRIKNRLKLFDEEFVSLQSRSTQTDASSFDYKLKRKIFIVENETEKLFDSLRQLENKETQTEWSPYADVLIQSKSDSKKDYNLRTRTKKTK</sequence>
<proteinExistence type="predicted"/>
<accession>A0A814K1P9</accession>
<keyword evidence="2" id="KW-1185">Reference proteome</keyword>
<organism evidence="1 2">
    <name type="scientific">Brachionus calyciflorus</name>
    <dbReference type="NCBI Taxonomy" id="104777"/>
    <lineage>
        <taxon>Eukaryota</taxon>
        <taxon>Metazoa</taxon>
        <taxon>Spiralia</taxon>
        <taxon>Gnathifera</taxon>
        <taxon>Rotifera</taxon>
        <taxon>Eurotatoria</taxon>
        <taxon>Monogononta</taxon>
        <taxon>Pseudotrocha</taxon>
        <taxon>Ploima</taxon>
        <taxon>Brachionidae</taxon>
        <taxon>Brachionus</taxon>
    </lineage>
</organism>
<dbReference type="EMBL" id="CAJNOC010005232">
    <property type="protein sequence ID" value="CAF1046347.1"/>
    <property type="molecule type" value="Genomic_DNA"/>
</dbReference>
<evidence type="ECO:0000313" key="1">
    <source>
        <dbReference type="EMBL" id="CAF1046347.1"/>
    </source>
</evidence>
<gene>
    <name evidence="1" type="ORF">OXX778_LOCUS18603</name>
</gene>
<dbReference type="Proteomes" id="UP000663879">
    <property type="component" value="Unassembled WGS sequence"/>
</dbReference>
<evidence type="ECO:0000313" key="2">
    <source>
        <dbReference type="Proteomes" id="UP000663879"/>
    </source>
</evidence>
<reference evidence="1" key="1">
    <citation type="submission" date="2021-02" db="EMBL/GenBank/DDBJ databases">
        <authorList>
            <person name="Nowell W R."/>
        </authorList>
    </citation>
    <scope>NUCLEOTIDE SEQUENCE</scope>
    <source>
        <strain evidence="1">Ploen Becks lab</strain>
    </source>
</reference>